<dbReference type="Proteomes" id="UP000719412">
    <property type="component" value="Unassembled WGS sequence"/>
</dbReference>
<accession>A0A8J6H5X0</accession>
<gene>
    <name evidence="1" type="ORF">GEV33_014339</name>
</gene>
<sequence>MEMVRNELLLIDWSFLESYEDVDLACHDFYNKLFELFDLIVPKKRKRRHNYPPWFSYELIKKIKLKHRILKKFRVSGKLCDLEKYRMLRRDIKDDIKRQYDQYVAKAEADIKRDPNKFWQFVKFKQNGTGIPLNMTFSGAEVSGADEITGAFANYFESAYCEKASVIESSVEEWSTSCNFFLNAVNEQDVLNAISKLKLKFTAGPDMIPSFIIRECVEAFVSPLVVIFNLCLKTNAFPAIWKTARVVPVFKKGDRSCIENYRPVSICSNFSKEHETDYGVSNQIEEDEELFETKTTLDEDQILHQAAGILRKMIRDHHSNFSSHSEYKSANALNTETLLNELPHELYKFVSWVIDETSYENVSVPEKENIKAMDSAVYIPQGLQPISDDEDTCKKFFHASIDNFDQNEETLNGKSTTHSMAMSFGNKMALIAFLSSYIEEQATFKLPPNKEIIIAGGYINNENCYTITCEGVKELVHLKSNHEEADTSPDILQHTPIKNILFP</sequence>
<reference evidence="1" key="1">
    <citation type="journal article" date="2020" name="J Insects Food Feed">
        <title>The yellow mealworm (Tenebrio molitor) genome: a resource for the emerging insects as food and feed industry.</title>
        <authorList>
            <person name="Eriksson T."/>
            <person name="Andere A."/>
            <person name="Kelstrup H."/>
            <person name="Emery V."/>
            <person name="Picard C."/>
        </authorList>
    </citation>
    <scope>NUCLEOTIDE SEQUENCE</scope>
    <source>
        <strain evidence="1">Stoneville</strain>
        <tissue evidence="1">Whole head</tissue>
    </source>
</reference>
<evidence type="ECO:0000313" key="2">
    <source>
        <dbReference type="Proteomes" id="UP000719412"/>
    </source>
</evidence>
<dbReference type="AlphaFoldDB" id="A0A8J6H5X0"/>
<evidence type="ECO:0000313" key="1">
    <source>
        <dbReference type="EMBL" id="KAH0808452.1"/>
    </source>
</evidence>
<name>A0A8J6H5X0_TENMO</name>
<organism evidence="1 2">
    <name type="scientific">Tenebrio molitor</name>
    <name type="common">Yellow mealworm beetle</name>
    <dbReference type="NCBI Taxonomy" id="7067"/>
    <lineage>
        <taxon>Eukaryota</taxon>
        <taxon>Metazoa</taxon>
        <taxon>Ecdysozoa</taxon>
        <taxon>Arthropoda</taxon>
        <taxon>Hexapoda</taxon>
        <taxon>Insecta</taxon>
        <taxon>Pterygota</taxon>
        <taxon>Neoptera</taxon>
        <taxon>Endopterygota</taxon>
        <taxon>Coleoptera</taxon>
        <taxon>Polyphaga</taxon>
        <taxon>Cucujiformia</taxon>
        <taxon>Tenebrionidae</taxon>
        <taxon>Tenebrio</taxon>
    </lineage>
</organism>
<dbReference type="PANTHER" id="PTHR33395">
    <property type="entry name" value="TRANSCRIPTASE, PUTATIVE-RELATED-RELATED"/>
    <property type="match status" value="1"/>
</dbReference>
<proteinExistence type="predicted"/>
<dbReference type="EMBL" id="JABDTM020028743">
    <property type="protein sequence ID" value="KAH0808452.1"/>
    <property type="molecule type" value="Genomic_DNA"/>
</dbReference>
<reference evidence="1" key="2">
    <citation type="submission" date="2021-08" db="EMBL/GenBank/DDBJ databases">
        <authorList>
            <person name="Eriksson T."/>
        </authorList>
    </citation>
    <scope>NUCLEOTIDE SEQUENCE</scope>
    <source>
        <strain evidence="1">Stoneville</strain>
        <tissue evidence="1">Whole head</tissue>
    </source>
</reference>
<protein>
    <submittedName>
        <fullName evidence="1">Uncharacterized protein</fullName>
    </submittedName>
</protein>
<dbReference type="PANTHER" id="PTHR33395:SF22">
    <property type="entry name" value="REVERSE TRANSCRIPTASE DOMAIN-CONTAINING PROTEIN"/>
    <property type="match status" value="1"/>
</dbReference>
<keyword evidence="2" id="KW-1185">Reference proteome</keyword>
<comment type="caution">
    <text evidence="1">The sequence shown here is derived from an EMBL/GenBank/DDBJ whole genome shotgun (WGS) entry which is preliminary data.</text>
</comment>